<evidence type="ECO:0000313" key="2">
    <source>
        <dbReference type="EMBL" id="KAF7947214.1"/>
    </source>
</evidence>
<evidence type="ECO:0000313" key="3">
    <source>
        <dbReference type="Proteomes" id="UP000710849"/>
    </source>
</evidence>
<sequence length="363" mass="41834">MRKFFQYIQSGVAKFYCKLKSGKASVTTLHSHYSQKLGFGLQSDRSEELMPHQDGILSVEDDWTGITDKRRRKKIQDRLNQRITRKRKLLNFKVQEKEGQSQLHNGGSEPISTQLSRQFPFSHGDHQALETYRTTAQQKGPPQTLPHTNSTVIEDIDLIQACRPDSPETQSFLLHFSTRAYRNYLHSSPSTDNAMMLIQFNTARAFVANAQTLGLTTSSMARTACSRFFVDLTAGKTSLTIDLSSLPLSLHPTPLQREIPHHPWIDLLPIPQLRDNLLRRNNQFDEVELCREMRGVKSAKLGRRNGIIVWRDPWDESGWEVTETFARNWAWVIRGCEGLFRSTDYWRSLREEKPLFSKTGNTR</sequence>
<dbReference type="Proteomes" id="UP000710849">
    <property type="component" value="Unassembled WGS sequence"/>
</dbReference>
<dbReference type="PANTHER" id="PTHR38116">
    <property type="entry name" value="CHROMOSOME 7, WHOLE GENOME SHOTGUN SEQUENCE"/>
    <property type="match status" value="1"/>
</dbReference>
<gene>
    <name evidence="2" type="ORF">EAE97_004463</name>
</gene>
<protein>
    <submittedName>
        <fullName evidence="2">Uncharacterized protein</fullName>
    </submittedName>
</protein>
<feature type="compositionally biased region" description="Polar residues" evidence="1">
    <location>
        <begin position="100"/>
        <end position="114"/>
    </location>
</feature>
<reference evidence="2 3" key="1">
    <citation type="journal article" date="2020" name="Genome Biol. Evol.">
        <title>Comparative genomics of Sclerotiniaceae.</title>
        <authorList>
            <person name="Valero Jimenez C.A."/>
            <person name="Steentjes M."/>
            <person name="Scholten O.E."/>
            <person name="Van Kan J.A.L."/>
        </authorList>
    </citation>
    <scope>NUCLEOTIDE SEQUENCE [LARGE SCALE GENOMIC DNA]</scope>
    <source>
        <strain evidence="2 3">MUCL 94</strain>
    </source>
</reference>
<dbReference type="Pfam" id="PF11905">
    <property type="entry name" value="DUF3425"/>
    <property type="match status" value="1"/>
</dbReference>
<keyword evidence="3" id="KW-1185">Reference proteome</keyword>
<dbReference type="EMBL" id="RCSW01000007">
    <property type="protein sequence ID" value="KAF7947214.1"/>
    <property type="molecule type" value="Genomic_DNA"/>
</dbReference>
<dbReference type="InterPro" id="IPR021833">
    <property type="entry name" value="DUF3425"/>
</dbReference>
<dbReference type="PANTHER" id="PTHR38116:SF1">
    <property type="entry name" value="BZIP DOMAIN-CONTAINING PROTEIN"/>
    <property type="match status" value="1"/>
</dbReference>
<dbReference type="AlphaFoldDB" id="A0A9P5IMQ3"/>
<name>A0A9P5IMQ3_9HELO</name>
<proteinExistence type="predicted"/>
<dbReference type="GeneID" id="62148052"/>
<feature type="region of interest" description="Disordered" evidence="1">
    <location>
        <begin position="94"/>
        <end position="114"/>
    </location>
</feature>
<accession>A0A9P5IMQ3</accession>
<evidence type="ECO:0000256" key="1">
    <source>
        <dbReference type="SAM" id="MobiDB-lite"/>
    </source>
</evidence>
<organism evidence="2 3">
    <name type="scientific">Botrytis byssoidea</name>
    <dbReference type="NCBI Taxonomy" id="139641"/>
    <lineage>
        <taxon>Eukaryota</taxon>
        <taxon>Fungi</taxon>
        <taxon>Dikarya</taxon>
        <taxon>Ascomycota</taxon>
        <taxon>Pezizomycotina</taxon>
        <taxon>Leotiomycetes</taxon>
        <taxon>Helotiales</taxon>
        <taxon>Sclerotiniaceae</taxon>
        <taxon>Botrytis</taxon>
    </lineage>
</organism>
<comment type="caution">
    <text evidence="2">The sequence shown here is derived from an EMBL/GenBank/DDBJ whole genome shotgun (WGS) entry which is preliminary data.</text>
</comment>
<dbReference type="RefSeq" id="XP_038734419.1">
    <property type="nucleotide sequence ID" value="XM_038874975.1"/>
</dbReference>